<proteinExistence type="predicted"/>
<protein>
    <submittedName>
        <fullName evidence="1">Uncharacterized protein</fullName>
    </submittedName>
</protein>
<dbReference type="EMBL" id="MAOE01000077">
    <property type="protein sequence ID" value="OJD65070.1"/>
    <property type="molecule type" value="Genomic_DNA"/>
</dbReference>
<dbReference type="Proteomes" id="UP000181873">
    <property type="component" value="Unassembled WGS sequence"/>
</dbReference>
<evidence type="ECO:0000313" key="2">
    <source>
        <dbReference type="Proteomes" id="UP000181873"/>
    </source>
</evidence>
<accession>A0A1J9TFR2</accession>
<dbReference type="AlphaFoldDB" id="A0A1J9TFR2"/>
<gene>
    <name evidence="1" type="ORF">BAU25_01345</name>
</gene>
<reference evidence="1 2" key="1">
    <citation type="submission" date="2016-06" db="EMBL/GenBank/DDBJ databases">
        <title>First insights into the genetic diversity and population structure of in the Bacillus cereus group bacteria from diverse marine environments.</title>
        <authorList>
            <person name="Liu Y."/>
            <person name="Lai Q."/>
            <person name="Shao Z."/>
        </authorList>
    </citation>
    <scope>NUCLEOTIDE SEQUENCE [LARGE SCALE GENOMIC DNA]</scope>
    <source>
        <strain evidence="1 2">N35-10-2</strain>
    </source>
</reference>
<name>A0A1J9TFR2_9BACI</name>
<evidence type="ECO:0000313" key="1">
    <source>
        <dbReference type="EMBL" id="OJD65070.1"/>
    </source>
</evidence>
<comment type="caution">
    <text evidence="1">The sequence shown here is derived from an EMBL/GenBank/DDBJ whole genome shotgun (WGS) entry which is preliminary data.</text>
</comment>
<sequence length="63" mass="7371">MREEVSKELGVLLTHICLLYNLTISNFTTQQKLPLSKGKNSPFDDVIIQSHSQRFRFLTSLFW</sequence>
<organism evidence="1 2">
    <name type="scientific">Bacillus albus</name>
    <dbReference type="NCBI Taxonomy" id="2026189"/>
    <lineage>
        <taxon>Bacteria</taxon>
        <taxon>Bacillati</taxon>
        <taxon>Bacillota</taxon>
        <taxon>Bacilli</taxon>
        <taxon>Bacillales</taxon>
        <taxon>Bacillaceae</taxon>
        <taxon>Bacillus</taxon>
        <taxon>Bacillus cereus group</taxon>
    </lineage>
</organism>